<dbReference type="GO" id="GO:0004467">
    <property type="term" value="F:long-chain fatty acid-CoA ligase activity"/>
    <property type="evidence" value="ECO:0007669"/>
    <property type="project" value="UniProtKB-EC"/>
</dbReference>
<comment type="catalytic activity">
    <reaction evidence="7">
        <text>a long-chain fatty acid + ATP + CoA = a long-chain fatty acyl-CoA + AMP + diphosphate</text>
        <dbReference type="Rhea" id="RHEA:15421"/>
        <dbReference type="ChEBI" id="CHEBI:30616"/>
        <dbReference type="ChEBI" id="CHEBI:33019"/>
        <dbReference type="ChEBI" id="CHEBI:57287"/>
        <dbReference type="ChEBI" id="CHEBI:57560"/>
        <dbReference type="ChEBI" id="CHEBI:83139"/>
        <dbReference type="ChEBI" id="CHEBI:456215"/>
        <dbReference type="EC" id="6.2.1.3"/>
    </reaction>
</comment>
<evidence type="ECO:0000256" key="2">
    <source>
        <dbReference type="ARBA" id="ARBA00022598"/>
    </source>
</evidence>
<dbReference type="InterPro" id="IPR042099">
    <property type="entry name" value="ANL_N_sf"/>
</dbReference>
<evidence type="ECO:0000256" key="3">
    <source>
        <dbReference type="ARBA" id="ARBA00022741"/>
    </source>
</evidence>
<name>A0A7S3QNT8_DUNTE</name>
<evidence type="ECO:0000256" key="7">
    <source>
        <dbReference type="RuleBase" id="RU369030"/>
    </source>
</evidence>
<reference evidence="10" key="1">
    <citation type="submission" date="2021-01" db="EMBL/GenBank/DDBJ databases">
        <authorList>
            <person name="Corre E."/>
            <person name="Pelletier E."/>
            <person name="Niang G."/>
            <person name="Scheremetjew M."/>
            <person name="Finn R."/>
            <person name="Kale V."/>
            <person name="Holt S."/>
            <person name="Cochrane G."/>
            <person name="Meng A."/>
            <person name="Brown T."/>
            <person name="Cohen L."/>
        </authorList>
    </citation>
    <scope>NUCLEOTIDE SEQUENCE</scope>
    <source>
        <strain evidence="10">CCMP1320</strain>
    </source>
</reference>
<dbReference type="Gene3D" id="3.40.50.12780">
    <property type="entry name" value="N-terminal domain of ligase-like"/>
    <property type="match status" value="1"/>
</dbReference>
<evidence type="ECO:0000256" key="1">
    <source>
        <dbReference type="ARBA" id="ARBA00006432"/>
    </source>
</evidence>
<dbReference type="AlphaFoldDB" id="A0A7S3QNT8"/>
<feature type="domain" description="AMP-dependent synthetase/ligase" evidence="9">
    <location>
        <begin position="72"/>
        <end position="481"/>
    </location>
</feature>
<evidence type="ECO:0000256" key="8">
    <source>
        <dbReference type="SAM" id="MobiDB-lite"/>
    </source>
</evidence>
<dbReference type="PANTHER" id="PTHR43272:SF3">
    <property type="entry name" value="LONG CHAIN ACYL-COA SYNTHETASE 4"/>
    <property type="match status" value="1"/>
</dbReference>
<keyword evidence="7" id="KW-0443">Lipid metabolism</keyword>
<gene>
    <name evidence="10" type="ORF">DTER00134_LOCUS3572</name>
</gene>
<evidence type="ECO:0000256" key="6">
    <source>
        <dbReference type="ARBA" id="ARBA00026121"/>
    </source>
</evidence>
<keyword evidence="3 7" id="KW-0547">Nucleotide-binding</keyword>
<dbReference type="SUPFAM" id="SSF56801">
    <property type="entry name" value="Acetyl-CoA synthetase-like"/>
    <property type="match status" value="1"/>
</dbReference>
<dbReference type="GO" id="GO:0016020">
    <property type="term" value="C:membrane"/>
    <property type="evidence" value="ECO:0007669"/>
    <property type="project" value="TreeGrafter"/>
</dbReference>
<proteinExistence type="inferred from homology"/>
<dbReference type="EMBL" id="HBIP01006848">
    <property type="protein sequence ID" value="CAE0488508.1"/>
    <property type="molecule type" value="Transcribed_RNA"/>
</dbReference>
<keyword evidence="2 7" id="KW-0436">Ligase</keyword>
<evidence type="ECO:0000313" key="10">
    <source>
        <dbReference type="EMBL" id="CAE0488508.1"/>
    </source>
</evidence>
<evidence type="ECO:0000256" key="4">
    <source>
        <dbReference type="ARBA" id="ARBA00022832"/>
    </source>
</evidence>
<accession>A0A7S3QNT8</accession>
<keyword evidence="5 7" id="KW-0067">ATP-binding</keyword>
<dbReference type="PANTHER" id="PTHR43272">
    <property type="entry name" value="LONG-CHAIN-FATTY-ACID--COA LIGASE"/>
    <property type="match status" value="1"/>
</dbReference>
<organism evidence="10">
    <name type="scientific">Dunaliella tertiolecta</name>
    <name type="common">Green alga</name>
    <dbReference type="NCBI Taxonomy" id="3047"/>
    <lineage>
        <taxon>Eukaryota</taxon>
        <taxon>Viridiplantae</taxon>
        <taxon>Chlorophyta</taxon>
        <taxon>core chlorophytes</taxon>
        <taxon>Chlorophyceae</taxon>
        <taxon>CS clade</taxon>
        <taxon>Chlamydomonadales</taxon>
        <taxon>Dunaliellaceae</taxon>
        <taxon>Dunaliella</taxon>
    </lineage>
</organism>
<comment type="function">
    <text evidence="7">Catalyzes the conversion of long-chain fatty acids to their active form acyl-CoAs for both synthesis of cellular lipids, and degradation via beta-oxidation.</text>
</comment>
<evidence type="ECO:0000256" key="5">
    <source>
        <dbReference type="ARBA" id="ARBA00022840"/>
    </source>
</evidence>
<dbReference type="Pfam" id="PF00501">
    <property type="entry name" value="AMP-binding"/>
    <property type="match status" value="1"/>
</dbReference>
<protein>
    <recommendedName>
        <fullName evidence="6 7">Long-chain-fatty-acid--CoA ligase</fullName>
        <ecNumber evidence="6 7">6.2.1.3</ecNumber>
    </recommendedName>
</protein>
<keyword evidence="4 7" id="KW-0276">Fatty acid metabolism</keyword>
<comment type="similarity">
    <text evidence="1 7">Belongs to the ATP-dependent AMP-binding enzyme family.</text>
</comment>
<dbReference type="PROSITE" id="PS00455">
    <property type="entry name" value="AMP_BINDING"/>
    <property type="match status" value="1"/>
</dbReference>
<sequence>MLRDKYVAPIPGTEREATGAGTLSASPVYRTKASSEPKEPMTLYDTFMNSVSKFPKNDCLGSRVKNADGTAGDYKFLTYQQVAEEVKNIASAMLAAGIEPKQRVGVFGANSPSWMMAMQACNRMSNHCVPLYDSLGENAIEYIVDHAECTCVFLSSDKFPQFVKALDKIKGPLKLVVYWGTSNPDAHQAVKDRGLTLYSFDDFKKMGAEKPADPVPPSPEDLCTIMYTSGTTGDPKGVMLTHNAVVTALQNANQYCKNNNIHFKAQDRLLSYLPLAHIFDRVNEEWFLMMGCAIGYWQGDILKLVDDIAVLKPAMFIGVPRVFERIYTRITDQIKSGSGLKKALFNWAYNRKLDFMKSGQSFKTAAPFCDKLIFSKIAARFGGRLKAVVSGGAPLAPHVEEFLRVTMCAPVVQGYGLTETCAVSFISVTDEFKQLGTVGTPTPLTELRLESVPELNYDALDPEEPKGEILIRGASNFVGYYKAQDKTEEVLEKDGWFHTGDIGCLTKSGGLQIIDRKKNIFKLGQGEYVAVEKLEATYKKAAPVVDQVWVYGNSFKNSLVAVVVPGEGLQSWARAQGIEGSNDMAALCSNPKAKAHMLEVLTKTGKEDRLRGFELVKAVHLEPTPFSIEEDLLTPTFKFKRPQLQRKFQKELDALYAEAN</sequence>
<evidence type="ECO:0000259" key="9">
    <source>
        <dbReference type="Pfam" id="PF00501"/>
    </source>
</evidence>
<dbReference type="InterPro" id="IPR000873">
    <property type="entry name" value="AMP-dep_synth/lig_dom"/>
</dbReference>
<dbReference type="EC" id="6.2.1.3" evidence="6 7"/>
<dbReference type="GO" id="GO:0005783">
    <property type="term" value="C:endoplasmic reticulum"/>
    <property type="evidence" value="ECO:0007669"/>
    <property type="project" value="TreeGrafter"/>
</dbReference>
<dbReference type="InterPro" id="IPR045311">
    <property type="entry name" value="LC-FACS_euk"/>
</dbReference>
<feature type="region of interest" description="Disordered" evidence="8">
    <location>
        <begin position="1"/>
        <end position="21"/>
    </location>
</feature>
<dbReference type="GO" id="GO:0005524">
    <property type="term" value="F:ATP binding"/>
    <property type="evidence" value="ECO:0007669"/>
    <property type="project" value="UniProtKB-KW"/>
</dbReference>
<dbReference type="InterPro" id="IPR020845">
    <property type="entry name" value="AMP-binding_CS"/>
</dbReference>
<dbReference type="CDD" id="cd05927">
    <property type="entry name" value="LC-FACS_euk"/>
    <property type="match status" value="1"/>
</dbReference>